<reference evidence="11" key="1">
    <citation type="submission" date="2021-12" db="EMBL/GenBank/DDBJ databases">
        <authorList>
            <person name="King R."/>
        </authorList>
    </citation>
    <scope>NUCLEOTIDE SEQUENCE</scope>
</reference>
<comment type="similarity">
    <text evidence="3 10">Belongs to the PIGX family.</text>
</comment>
<comment type="pathway">
    <text evidence="2 10">Glycolipid biosynthesis; glycosylphosphatidylinositol-anchor biosynthesis.</text>
</comment>
<keyword evidence="4 10" id="KW-0337">GPI-anchor biosynthesis</keyword>
<keyword evidence="6 10" id="KW-0256">Endoplasmic reticulum</keyword>
<dbReference type="Proteomes" id="UP001152759">
    <property type="component" value="Chromosome 5"/>
</dbReference>
<protein>
    <recommendedName>
        <fullName evidence="10">Phosphatidylinositol-glycan biosynthesis class X protein</fullName>
    </recommendedName>
</protein>
<keyword evidence="10" id="KW-0732">Signal</keyword>
<evidence type="ECO:0000256" key="2">
    <source>
        <dbReference type="ARBA" id="ARBA00004687"/>
    </source>
</evidence>
<dbReference type="InterPro" id="IPR040039">
    <property type="entry name" value="PIGX"/>
</dbReference>
<gene>
    <name evidence="11" type="ORF">BEMITA_LOCUS8454</name>
</gene>
<proteinExistence type="inferred from homology"/>
<evidence type="ECO:0000313" key="12">
    <source>
        <dbReference type="Proteomes" id="UP001152759"/>
    </source>
</evidence>
<evidence type="ECO:0000313" key="11">
    <source>
        <dbReference type="EMBL" id="CAH0389646.1"/>
    </source>
</evidence>
<dbReference type="AlphaFoldDB" id="A0A9P0AFI6"/>
<evidence type="ECO:0000256" key="10">
    <source>
        <dbReference type="RuleBase" id="RU366056"/>
    </source>
</evidence>
<keyword evidence="12" id="KW-1185">Reference proteome</keyword>
<keyword evidence="5" id="KW-0812">Transmembrane</keyword>
<sequence length="100" mass="11223">MLLVQCLLLLLVVACLSEEHGCNIFATILRETSNEGFHRKLTSLVEVVNVHSNLDNCQLVLQENLPSNVFVNPDELRALARSKEVIESSTFSRAAKPYRL</sequence>
<evidence type="ECO:0000256" key="4">
    <source>
        <dbReference type="ARBA" id="ARBA00022502"/>
    </source>
</evidence>
<dbReference type="Pfam" id="PF08320">
    <property type="entry name" value="PIG-X"/>
    <property type="match status" value="1"/>
</dbReference>
<organism evidence="11 12">
    <name type="scientific">Bemisia tabaci</name>
    <name type="common">Sweetpotato whitefly</name>
    <name type="synonym">Aleurodes tabaci</name>
    <dbReference type="NCBI Taxonomy" id="7038"/>
    <lineage>
        <taxon>Eukaryota</taxon>
        <taxon>Metazoa</taxon>
        <taxon>Ecdysozoa</taxon>
        <taxon>Arthropoda</taxon>
        <taxon>Hexapoda</taxon>
        <taxon>Insecta</taxon>
        <taxon>Pterygota</taxon>
        <taxon>Neoptera</taxon>
        <taxon>Paraneoptera</taxon>
        <taxon>Hemiptera</taxon>
        <taxon>Sternorrhyncha</taxon>
        <taxon>Aleyrodoidea</taxon>
        <taxon>Aleyrodidae</taxon>
        <taxon>Aleyrodinae</taxon>
        <taxon>Bemisia</taxon>
    </lineage>
</organism>
<evidence type="ECO:0000256" key="6">
    <source>
        <dbReference type="ARBA" id="ARBA00022824"/>
    </source>
</evidence>
<dbReference type="InterPro" id="IPR013233">
    <property type="entry name" value="PIG-X/PBN1"/>
</dbReference>
<evidence type="ECO:0000256" key="3">
    <source>
        <dbReference type="ARBA" id="ARBA00010345"/>
    </source>
</evidence>
<evidence type="ECO:0000256" key="5">
    <source>
        <dbReference type="ARBA" id="ARBA00022692"/>
    </source>
</evidence>
<dbReference type="GO" id="GO:0006506">
    <property type="term" value="P:GPI anchor biosynthetic process"/>
    <property type="evidence" value="ECO:0007669"/>
    <property type="project" value="UniProtKB-KW"/>
</dbReference>
<feature type="chain" id="PRO_5040535612" description="Phosphatidylinositol-glycan biosynthesis class X protein" evidence="10">
    <location>
        <begin position="18"/>
        <end position="100"/>
    </location>
</feature>
<keyword evidence="7" id="KW-1133">Transmembrane helix</keyword>
<comment type="subcellular location">
    <subcellularLocation>
        <location evidence="1 10">Endoplasmic reticulum membrane</location>
        <topology evidence="1 10">Single-pass membrane protein</topology>
    </subcellularLocation>
</comment>
<evidence type="ECO:0000256" key="7">
    <source>
        <dbReference type="ARBA" id="ARBA00022989"/>
    </source>
</evidence>
<comment type="function">
    <text evidence="10">Stabilizing subunit of the glycosylphosphatidylinositol-mannosyltransferase I complex which catalyzes the transfer of the first mannose, via an alpha-1,4 bond from a dolichol-phosphate-mannose (Dol-P-Man) to the glucosaminyl acyl phosphatidylinositol (GlcN-(acyl)PI) intermediate to generate alpha-D-Man-(1-&gt;4)-alpha-D-GlcN-(1-&gt;6)-(1-radyl,2-acyl-sn-glycero-3-phospho)-2-acyl-inositol and participates in the sixth step of the glycosylphosphatidylinositol-anchor biosynthesis. Probably acts by stabilizing the mannosyltransferase PIGM.</text>
</comment>
<name>A0A9P0AFI6_BEMTA</name>
<dbReference type="EMBL" id="OU963866">
    <property type="protein sequence ID" value="CAH0389646.1"/>
    <property type="molecule type" value="Genomic_DNA"/>
</dbReference>
<keyword evidence="9" id="KW-0325">Glycoprotein</keyword>
<dbReference type="PANTHER" id="PTHR28650:SF1">
    <property type="entry name" value="PHOSPHATIDYLINOSITOL-GLYCAN BIOSYNTHESIS CLASS X PROTEIN"/>
    <property type="match status" value="1"/>
</dbReference>
<evidence type="ECO:0000256" key="1">
    <source>
        <dbReference type="ARBA" id="ARBA00004389"/>
    </source>
</evidence>
<dbReference type="GO" id="GO:0005789">
    <property type="term" value="C:endoplasmic reticulum membrane"/>
    <property type="evidence" value="ECO:0007669"/>
    <property type="project" value="UniProtKB-SubCell"/>
</dbReference>
<accession>A0A9P0AFI6</accession>
<evidence type="ECO:0000256" key="9">
    <source>
        <dbReference type="ARBA" id="ARBA00023180"/>
    </source>
</evidence>
<dbReference type="PANTHER" id="PTHR28650">
    <property type="entry name" value="PHOSPHATIDYLINOSITOL-GLYCAN BIOSYNTHESIS CLASS X PROTEIN"/>
    <property type="match status" value="1"/>
</dbReference>
<keyword evidence="8" id="KW-0472">Membrane</keyword>
<feature type="signal peptide" evidence="10">
    <location>
        <begin position="1"/>
        <end position="17"/>
    </location>
</feature>
<evidence type="ECO:0000256" key="8">
    <source>
        <dbReference type="ARBA" id="ARBA00023136"/>
    </source>
</evidence>